<dbReference type="PROSITE" id="PS51900">
    <property type="entry name" value="CB"/>
    <property type="match status" value="1"/>
</dbReference>
<feature type="region of interest" description="Disordered" evidence="6">
    <location>
        <begin position="80"/>
        <end position="101"/>
    </location>
</feature>
<evidence type="ECO:0000259" key="7">
    <source>
        <dbReference type="PROSITE" id="PS51898"/>
    </source>
</evidence>
<dbReference type="PANTHER" id="PTHR30629:SF2">
    <property type="entry name" value="PROPHAGE INTEGRASE INTS-RELATED"/>
    <property type="match status" value="1"/>
</dbReference>
<protein>
    <submittedName>
        <fullName evidence="9">Integrase arm-type DNA-binding domain-containing protein</fullName>
    </submittedName>
</protein>
<dbReference type="RefSeq" id="WP_209353618.1">
    <property type="nucleotide sequence ID" value="NZ_JAGIYZ010000024.1"/>
</dbReference>
<evidence type="ECO:0000256" key="1">
    <source>
        <dbReference type="ARBA" id="ARBA00008857"/>
    </source>
</evidence>
<dbReference type="SUPFAM" id="SSF56349">
    <property type="entry name" value="DNA breaking-rejoining enzymes"/>
    <property type="match status" value="1"/>
</dbReference>
<keyword evidence="4" id="KW-0233">DNA recombination</keyword>
<proteinExistence type="inferred from homology"/>
<keyword evidence="10" id="KW-1185">Reference proteome</keyword>
<evidence type="ECO:0000313" key="9">
    <source>
        <dbReference type="EMBL" id="MBP0466217.1"/>
    </source>
</evidence>
<dbReference type="InterPro" id="IPR013762">
    <property type="entry name" value="Integrase-like_cat_sf"/>
</dbReference>
<comment type="caution">
    <text evidence="9">The sequence shown here is derived from an EMBL/GenBank/DDBJ whole genome shotgun (WGS) entry which is preliminary data.</text>
</comment>
<gene>
    <name evidence="9" type="ORF">J5Y09_19985</name>
</gene>
<dbReference type="InterPro" id="IPR025166">
    <property type="entry name" value="Integrase_DNA_bind_dom"/>
</dbReference>
<organism evidence="9 10">
    <name type="scientific">Roseomonas nitratireducens</name>
    <dbReference type="NCBI Taxonomy" id="2820810"/>
    <lineage>
        <taxon>Bacteria</taxon>
        <taxon>Pseudomonadati</taxon>
        <taxon>Pseudomonadota</taxon>
        <taxon>Alphaproteobacteria</taxon>
        <taxon>Acetobacterales</taxon>
        <taxon>Roseomonadaceae</taxon>
        <taxon>Roseomonas</taxon>
    </lineage>
</organism>
<comment type="similarity">
    <text evidence="1">Belongs to the 'phage' integrase family.</text>
</comment>
<dbReference type="Gene3D" id="3.30.160.390">
    <property type="entry name" value="Integrase, DNA-binding domain"/>
    <property type="match status" value="1"/>
</dbReference>
<keyword evidence="3 5" id="KW-0238">DNA-binding</keyword>
<dbReference type="InterPro" id="IPR038488">
    <property type="entry name" value="Integrase_DNA-bd_sf"/>
</dbReference>
<dbReference type="Proteomes" id="UP000680815">
    <property type="component" value="Unassembled WGS sequence"/>
</dbReference>
<feature type="domain" description="Core-binding (CB)" evidence="8">
    <location>
        <begin position="104"/>
        <end position="185"/>
    </location>
</feature>
<dbReference type="Gene3D" id="1.10.150.130">
    <property type="match status" value="1"/>
</dbReference>
<evidence type="ECO:0000256" key="3">
    <source>
        <dbReference type="ARBA" id="ARBA00023125"/>
    </source>
</evidence>
<dbReference type="InterPro" id="IPR044068">
    <property type="entry name" value="CB"/>
</dbReference>
<dbReference type="Gene3D" id="1.10.443.10">
    <property type="entry name" value="Intergrase catalytic core"/>
    <property type="match status" value="1"/>
</dbReference>
<dbReference type="GO" id="GO:0003677">
    <property type="term" value="F:DNA binding"/>
    <property type="evidence" value="ECO:0007669"/>
    <property type="project" value="UniProtKB-KW"/>
</dbReference>
<reference evidence="9 10" key="1">
    <citation type="submission" date="2021-03" db="EMBL/GenBank/DDBJ databases">
        <authorList>
            <person name="So Y."/>
        </authorList>
    </citation>
    <scope>NUCLEOTIDE SEQUENCE [LARGE SCALE GENOMIC DNA]</scope>
    <source>
        <strain evidence="9 10">PWR1</strain>
    </source>
</reference>
<dbReference type="EMBL" id="JAGIYZ010000024">
    <property type="protein sequence ID" value="MBP0466217.1"/>
    <property type="molecule type" value="Genomic_DNA"/>
</dbReference>
<dbReference type="InterPro" id="IPR053876">
    <property type="entry name" value="Phage_int_M"/>
</dbReference>
<accession>A0ABS4AXX5</accession>
<dbReference type="InterPro" id="IPR050808">
    <property type="entry name" value="Phage_Integrase"/>
</dbReference>
<dbReference type="Pfam" id="PF22022">
    <property type="entry name" value="Phage_int_M"/>
    <property type="match status" value="1"/>
</dbReference>
<dbReference type="InterPro" id="IPR011010">
    <property type="entry name" value="DNA_brk_join_enz"/>
</dbReference>
<feature type="compositionally biased region" description="Basic and acidic residues" evidence="6">
    <location>
        <begin position="80"/>
        <end position="99"/>
    </location>
</feature>
<dbReference type="PROSITE" id="PS51898">
    <property type="entry name" value="TYR_RECOMBINASE"/>
    <property type="match status" value="1"/>
</dbReference>
<dbReference type="CDD" id="cd00801">
    <property type="entry name" value="INT_P4_C"/>
    <property type="match status" value="1"/>
</dbReference>
<sequence length="437" mass="47642">MVKALRHDPAKGKRPVRFPDGGNLYLQVAAGGSKSWLFRYTLHGKPREMGLGPVGEPPAGVPLAEARKRAAAARAMLDEGRDPIAEREAQREKTKRDTAEATARTFEAAARALVETKRAGWRSAKHAAQWLATLEQHAFPTIGKKAVAAIGTDDVLAVLRPIWDRTPETASRLRQRIEAVLDDARVKGWRSDTLANPARWKGHLSATLPSPRKVRPVAHHPSLPWQQMGAFMAALAERDGMAARALRFAILTGSRTGAVRLMQWREIDLAAKVWTAPAANMKTKKPHRTPLAPAALALLEAVRPLAKKPSDLVFPGARAGRPLSDMALSMLVRGMACDGLAEHEPPRWRDIEGRPVVPHGFRATFKGWSLAAGYPDPLSELALAHADKDKVRAAYAREDMLEQRRPMMDAWGEHCAKTPAAPASLAAARAKRATGNG</sequence>
<feature type="domain" description="Tyr recombinase" evidence="7">
    <location>
        <begin position="218"/>
        <end position="408"/>
    </location>
</feature>
<evidence type="ECO:0000256" key="6">
    <source>
        <dbReference type="SAM" id="MobiDB-lite"/>
    </source>
</evidence>
<dbReference type="InterPro" id="IPR002104">
    <property type="entry name" value="Integrase_catalytic"/>
</dbReference>
<keyword evidence="2" id="KW-0229">DNA integration</keyword>
<dbReference type="InterPro" id="IPR010998">
    <property type="entry name" value="Integrase_recombinase_N"/>
</dbReference>
<evidence type="ECO:0000313" key="10">
    <source>
        <dbReference type="Proteomes" id="UP000680815"/>
    </source>
</evidence>
<evidence type="ECO:0000259" key="8">
    <source>
        <dbReference type="PROSITE" id="PS51900"/>
    </source>
</evidence>
<evidence type="ECO:0000256" key="4">
    <source>
        <dbReference type="ARBA" id="ARBA00023172"/>
    </source>
</evidence>
<evidence type="ECO:0000256" key="2">
    <source>
        <dbReference type="ARBA" id="ARBA00022908"/>
    </source>
</evidence>
<dbReference type="PANTHER" id="PTHR30629">
    <property type="entry name" value="PROPHAGE INTEGRASE"/>
    <property type="match status" value="1"/>
</dbReference>
<dbReference type="Pfam" id="PF00589">
    <property type="entry name" value="Phage_integrase"/>
    <property type="match status" value="1"/>
</dbReference>
<name>A0ABS4AXX5_9PROT</name>
<evidence type="ECO:0000256" key="5">
    <source>
        <dbReference type="PROSITE-ProRule" id="PRU01248"/>
    </source>
</evidence>
<dbReference type="Pfam" id="PF13356">
    <property type="entry name" value="Arm-DNA-bind_3"/>
    <property type="match status" value="1"/>
</dbReference>